<gene>
    <name evidence="3" type="ORF">KIPB_014122</name>
</gene>
<sequence>KMLNDPRGLLKGLFGYDKDNIKESIIKKTQKYIAHPDFLPHIIAKKSVAATSLCMWVRAMDKYHHVAKNVEPKRQKLAAAKVELAETQASLAETQAKLEAVMGSIAALEAHFAEQLARKEELARQVADTESRLDRAHRLMDGLGGERVRWGESIETLQKAEDNLVGDVIFAAGAIAYQGAFTAAFRHDLNKAWETKLGELGIKHSTYDTGLNVCRVLGGSI</sequence>
<dbReference type="AlphaFoldDB" id="A0A9K3D9X5"/>
<dbReference type="InterPro" id="IPR024743">
    <property type="entry name" value="Dynein_HC_stalk"/>
</dbReference>
<dbReference type="PANTHER" id="PTHR45703">
    <property type="entry name" value="DYNEIN HEAVY CHAIN"/>
    <property type="match status" value="1"/>
</dbReference>
<keyword evidence="1" id="KW-0175">Coiled coil</keyword>
<dbReference type="PANTHER" id="PTHR45703:SF28">
    <property type="entry name" value="DYNEINS HEAVY CHAIN"/>
    <property type="match status" value="1"/>
</dbReference>
<proteinExistence type="predicted"/>
<reference evidence="3 4" key="1">
    <citation type="journal article" date="2018" name="PLoS ONE">
        <title>The draft genome of Kipferlia bialata reveals reductive genome evolution in fornicate parasites.</title>
        <authorList>
            <person name="Tanifuji G."/>
            <person name="Takabayashi S."/>
            <person name="Kume K."/>
            <person name="Takagi M."/>
            <person name="Nakayama T."/>
            <person name="Kamikawa R."/>
            <person name="Inagaki Y."/>
            <person name="Hashimoto T."/>
        </authorList>
    </citation>
    <scope>NUCLEOTIDE SEQUENCE [LARGE SCALE GENOMIC DNA]</scope>
    <source>
        <strain evidence="3">NY0173</strain>
    </source>
</reference>
<feature type="domain" description="Dynein heavy chain coiled coil stalk" evidence="2">
    <location>
        <begin position="8"/>
        <end position="194"/>
    </location>
</feature>
<dbReference type="Gene3D" id="1.20.920.20">
    <property type="match status" value="1"/>
</dbReference>
<dbReference type="OrthoDB" id="447173at2759"/>
<keyword evidence="4" id="KW-1185">Reference proteome</keyword>
<evidence type="ECO:0000313" key="4">
    <source>
        <dbReference type="Proteomes" id="UP000265618"/>
    </source>
</evidence>
<accession>A0A9K3D9X5</accession>
<dbReference type="Proteomes" id="UP000265618">
    <property type="component" value="Unassembled WGS sequence"/>
</dbReference>
<dbReference type="GO" id="GO:0051959">
    <property type="term" value="F:dynein light intermediate chain binding"/>
    <property type="evidence" value="ECO:0007669"/>
    <property type="project" value="InterPro"/>
</dbReference>
<evidence type="ECO:0000259" key="2">
    <source>
        <dbReference type="Pfam" id="PF12777"/>
    </source>
</evidence>
<comment type="caution">
    <text evidence="3">The sequence shown here is derived from an EMBL/GenBank/DDBJ whole genome shotgun (WGS) entry which is preliminary data.</text>
</comment>
<evidence type="ECO:0000313" key="3">
    <source>
        <dbReference type="EMBL" id="GIQ91055.1"/>
    </source>
</evidence>
<dbReference type="EMBL" id="BDIP01007079">
    <property type="protein sequence ID" value="GIQ91055.1"/>
    <property type="molecule type" value="Genomic_DNA"/>
</dbReference>
<name>A0A9K3D9X5_9EUKA</name>
<dbReference type="GO" id="GO:0007018">
    <property type="term" value="P:microtubule-based movement"/>
    <property type="evidence" value="ECO:0007669"/>
    <property type="project" value="InterPro"/>
</dbReference>
<dbReference type="GO" id="GO:0045505">
    <property type="term" value="F:dynein intermediate chain binding"/>
    <property type="evidence" value="ECO:0007669"/>
    <property type="project" value="InterPro"/>
</dbReference>
<organism evidence="3 4">
    <name type="scientific">Kipferlia bialata</name>
    <dbReference type="NCBI Taxonomy" id="797122"/>
    <lineage>
        <taxon>Eukaryota</taxon>
        <taxon>Metamonada</taxon>
        <taxon>Carpediemonas-like organisms</taxon>
        <taxon>Kipferlia</taxon>
    </lineage>
</organism>
<dbReference type="GO" id="GO:0030286">
    <property type="term" value="C:dynein complex"/>
    <property type="evidence" value="ECO:0007669"/>
    <property type="project" value="InterPro"/>
</dbReference>
<dbReference type="InterPro" id="IPR026983">
    <property type="entry name" value="DHC"/>
</dbReference>
<dbReference type="Pfam" id="PF12777">
    <property type="entry name" value="MT"/>
    <property type="match status" value="1"/>
</dbReference>
<evidence type="ECO:0000256" key="1">
    <source>
        <dbReference type="SAM" id="Coils"/>
    </source>
</evidence>
<feature type="coiled-coil region" evidence="1">
    <location>
        <begin position="77"/>
        <end position="139"/>
    </location>
</feature>
<protein>
    <submittedName>
        <fullName evidence="3">Dynein heavy chain</fullName>
    </submittedName>
</protein>
<feature type="non-terminal residue" evidence="3">
    <location>
        <position position="1"/>
    </location>
</feature>